<dbReference type="STRING" id="608538.HTH_1899"/>
<dbReference type="SMART" id="SM00028">
    <property type="entry name" value="TPR"/>
    <property type="match status" value="6"/>
</dbReference>
<dbReference type="PATRIC" id="fig|608538.5.peg.1913"/>
<dbReference type="KEGG" id="hth:HTH_1899"/>
<dbReference type="InterPro" id="IPR011990">
    <property type="entry name" value="TPR-like_helical_dom_sf"/>
</dbReference>
<dbReference type="OrthoDB" id="9899at2"/>
<feature type="domain" description="SPOR" evidence="4">
    <location>
        <begin position="284"/>
        <end position="359"/>
    </location>
</feature>
<keyword evidence="1" id="KW-0677">Repeat</keyword>
<dbReference type="KEGG" id="hte:Hydth_1881"/>
<dbReference type="InterPro" id="IPR019734">
    <property type="entry name" value="TPR_rpt"/>
</dbReference>
<dbReference type="InterPro" id="IPR036680">
    <property type="entry name" value="SPOR-like_sf"/>
</dbReference>
<dbReference type="EMBL" id="AP011112">
    <property type="protein sequence ID" value="BAI70343.1"/>
    <property type="molecule type" value="Genomic_DNA"/>
</dbReference>
<sequence length="359" mass="41683">MKKPIFFILLILLSCAVRDEQRTKEWQYYYDMGMSSYVAKNYSDAIANFFRATQIAPKEPKVWNALGLAYTEAKEFQKAESSFQKALEIDPAYTEAKMNLGILYYKAKDYTKAKNILEDALKDETFSQKHMAYYYLAKVYKALGEDNKYLENLEKATAYNPLFLEAQMELAEEYERRGEYEKAKYVYTTLLNNNVDIPLVSLSLARVNFELGNYEESKSIIKSILERKDGDNFVKSQAYSLLNKILIAEQERYIRSLHKGAEEKPEEEQKLTPALQSVKEVQPPVQEKVYAIQLGSFSSYERADAFKKKLEGSLKDVRVVEQSGVYKVIYGRFTSREEAEKKQRDLLKNFNILGFIVEQ</sequence>
<evidence type="ECO:0000256" key="3">
    <source>
        <dbReference type="PROSITE-ProRule" id="PRU00339"/>
    </source>
</evidence>
<dbReference type="PROSITE" id="PS50293">
    <property type="entry name" value="TPR_REGION"/>
    <property type="match status" value="1"/>
</dbReference>
<dbReference type="PANTHER" id="PTHR44227">
    <property type="match status" value="1"/>
</dbReference>
<evidence type="ECO:0000256" key="1">
    <source>
        <dbReference type="ARBA" id="ARBA00022737"/>
    </source>
</evidence>
<dbReference type="Proteomes" id="UP000002574">
    <property type="component" value="Chromosome"/>
</dbReference>
<dbReference type="AlphaFoldDB" id="D3DKJ1"/>
<dbReference type="PROSITE" id="PS50005">
    <property type="entry name" value="TPR"/>
    <property type="match status" value="3"/>
</dbReference>
<proteinExistence type="predicted"/>
<dbReference type="PROSITE" id="PS51724">
    <property type="entry name" value="SPOR"/>
    <property type="match status" value="1"/>
</dbReference>
<dbReference type="Gene3D" id="1.25.40.10">
    <property type="entry name" value="Tetratricopeptide repeat domain"/>
    <property type="match status" value="2"/>
</dbReference>
<evidence type="ECO:0000313" key="6">
    <source>
        <dbReference type="Proteomes" id="UP000002574"/>
    </source>
</evidence>
<dbReference type="PROSITE" id="PS51257">
    <property type="entry name" value="PROKAR_LIPOPROTEIN"/>
    <property type="match status" value="1"/>
</dbReference>
<dbReference type="GO" id="GO:0042834">
    <property type="term" value="F:peptidoglycan binding"/>
    <property type="evidence" value="ECO:0007669"/>
    <property type="project" value="InterPro"/>
</dbReference>
<dbReference type="eggNOG" id="COG0457">
    <property type="taxonomic scope" value="Bacteria"/>
</dbReference>
<evidence type="ECO:0000256" key="2">
    <source>
        <dbReference type="ARBA" id="ARBA00022803"/>
    </source>
</evidence>
<gene>
    <name evidence="5" type="ordered locus">HTH_1899</name>
</gene>
<keyword evidence="2 3" id="KW-0802">TPR repeat</keyword>
<evidence type="ECO:0000259" key="4">
    <source>
        <dbReference type="PROSITE" id="PS51724"/>
    </source>
</evidence>
<keyword evidence="6" id="KW-1185">Reference proteome</keyword>
<name>D3DKJ1_HYDTT</name>
<dbReference type="SUPFAM" id="SSF48452">
    <property type="entry name" value="TPR-like"/>
    <property type="match status" value="1"/>
</dbReference>
<dbReference type="RefSeq" id="WP_012964523.1">
    <property type="nucleotide sequence ID" value="NC_013799.1"/>
</dbReference>
<dbReference type="Pfam" id="PF05036">
    <property type="entry name" value="SPOR"/>
    <property type="match status" value="1"/>
</dbReference>
<dbReference type="SUPFAM" id="SSF110997">
    <property type="entry name" value="Sporulation related repeat"/>
    <property type="match status" value="1"/>
</dbReference>
<dbReference type="Gene3D" id="3.30.70.1070">
    <property type="entry name" value="Sporulation related repeat"/>
    <property type="match status" value="1"/>
</dbReference>
<feature type="repeat" description="TPR" evidence="3">
    <location>
        <begin position="94"/>
        <end position="127"/>
    </location>
</feature>
<evidence type="ECO:0000313" key="5">
    <source>
        <dbReference type="EMBL" id="BAI70343.1"/>
    </source>
</evidence>
<dbReference type="InterPro" id="IPR052346">
    <property type="entry name" value="O-mannosyl-transferase_TMTC"/>
</dbReference>
<dbReference type="InterPro" id="IPR007730">
    <property type="entry name" value="SPOR-like_dom"/>
</dbReference>
<accession>D3DKJ1</accession>
<dbReference type="eggNOG" id="COG3147">
    <property type="taxonomic scope" value="Bacteria"/>
</dbReference>
<feature type="repeat" description="TPR" evidence="3">
    <location>
        <begin position="60"/>
        <end position="93"/>
    </location>
</feature>
<protein>
    <recommendedName>
        <fullName evidence="4">SPOR domain-containing protein</fullName>
    </recommendedName>
</protein>
<reference evidence="5 6" key="1">
    <citation type="journal article" date="2010" name="J. Bacteriol.">
        <title>Complete genome sequence of the thermophilic, obligately chemolithoautotrophic hydrogen-oxidizing bacterium Hydrogenobacter thermophilus TK-6.</title>
        <authorList>
            <person name="Arai H."/>
            <person name="Kanbe H."/>
            <person name="Ishii M."/>
            <person name="Igarashi Y."/>
        </authorList>
    </citation>
    <scope>NUCLEOTIDE SEQUENCE [LARGE SCALE GENOMIC DNA]</scope>
    <source>
        <strain evidence="6">DSM 6534 / IAM 12695 / TK-6 [Tokyo]</strain>
    </source>
</reference>
<dbReference type="Pfam" id="PF14559">
    <property type="entry name" value="TPR_19"/>
    <property type="match status" value="1"/>
</dbReference>
<organism evidence="5 6">
    <name type="scientific">Hydrogenobacter thermophilus (strain DSM 6534 / IAM 12695 / TK-6)</name>
    <dbReference type="NCBI Taxonomy" id="608538"/>
    <lineage>
        <taxon>Bacteria</taxon>
        <taxon>Pseudomonadati</taxon>
        <taxon>Aquificota</taxon>
        <taxon>Aquificia</taxon>
        <taxon>Aquificales</taxon>
        <taxon>Aquificaceae</taxon>
        <taxon>Hydrogenobacter</taxon>
    </lineage>
</organism>
<feature type="repeat" description="TPR" evidence="3">
    <location>
        <begin position="26"/>
        <end position="59"/>
    </location>
</feature>
<dbReference type="PANTHER" id="PTHR44227:SF3">
    <property type="entry name" value="PROTEIN O-MANNOSYL-TRANSFERASE TMTC4"/>
    <property type="match status" value="1"/>
</dbReference>